<organism evidence="1 2">
    <name type="scientific">Pelotomaculum isophthalicicum JI</name>
    <dbReference type="NCBI Taxonomy" id="947010"/>
    <lineage>
        <taxon>Bacteria</taxon>
        <taxon>Bacillati</taxon>
        <taxon>Bacillota</taxon>
        <taxon>Clostridia</taxon>
        <taxon>Eubacteriales</taxon>
        <taxon>Desulfotomaculaceae</taxon>
        <taxon>Pelotomaculum</taxon>
    </lineage>
</organism>
<sequence>MRQVLVNMSWIVNAFENSSGHSEYYLDMQTGDVKFFSPMDFPEHVTVMEKLDKQPDRFIKLPKRDMDFCLKVKQEYASIVEDPYLKGLLEKAIDGQEEQKYRNILMEFEEARRRWYSFENDKYEEFLLDWFRQKGIELIDKPPVNNLEYNKKKK</sequence>
<protein>
    <submittedName>
        <fullName evidence="1">UPF0158 family protein</fullName>
    </submittedName>
</protein>
<dbReference type="Pfam" id="PF03682">
    <property type="entry name" value="UPF0158"/>
    <property type="match status" value="1"/>
</dbReference>
<evidence type="ECO:0000313" key="1">
    <source>
        <dbReference type="EMBL" id="MDF9407094.1"/>
    </source>
</evidence>
<comment type="caution">
    <text evidence="1">The sequence shown here is derived from an EMBL/GenBank/DDBJ whole genome shotgun (WGS) entry which is preliminary data.</text>
</comment>
<dbReference type="AlphaFoldDB" id="A0A9X4H4V7"/>
<keyword evidence="2" id="KW-1185">Reference proteome</keyword>
<evidence type="ECO:0000313" key="2">
    <source>
        <dbReference type="Proteomes" id="UP001154312"/>
    </source>
</evidence>
<name>A0A9X4H4V7_9FIRM</name>
<dbReference type="EMBL" id="JAKOAV010000002">
    <property type="protein sequence ID" value="MDF9407094.1"/>
    <property type="molecule type" value="Genomic_DNA"/>
</dbReference>
<reference evidence="1" key="1">
    <citation type="submission" date="2022-02" db="EMBL/GenBank/DDBJ databases">
        <authorList>
            <person name="Leng L."/>
        </authorList>
    </citation>
    <scope>NUCLEOTIDE SEQUENCE</scope>
    <source>
        <strain evidence="1">JI</strain>
    </source>
</reference>
<dbReference type="Proteomes" id="UP001154312">
    <property type="component" value="Unassembled WGS sequence"/>
</dbReference>
<gene>
    <name evidence="1" type="ORF">L7E55_01765</name>
</gene>
<accession>A0A9X4H4V7</accession>
<dbReference type="RefSeq" id="WP_277442265.1">
    <property type="nucleotide sequence ID" value="NZ_JAKOAV010000002.1"/>
</dbReference>
<proteinExistence type="predicted"/>
<dbReference type="InterPro" id="IPR005361">
    <property type="entry name" value="UPF0158"/>
</dbReference>